<gene>
    <name evidence="2" type="ORF">HH216_20270</name>
</gene>
<dbReference type="RefSeq" id="WP_169552458.1">
    <property type="nucleotide sequence ID" value="NZ_CP051677.1"/>
</dbReference>
<dbReference type="EMBL" id="CP051677">
    <property type="protein sequence ID" value="QJD80499.1"/>
    <property type="molecule type" value="Genomic_DNA"/>
</dbReference>
<dbReference type="AlphaFoldDB" id="A0A7L5DPY8"/>
<dbReference type="Gene3D" id="3.30.2310.20">
    <property type="entry name" value="RelE-like"/>
    <property type="match status" value="1"/>
</dbReference>
<feature type="domain" description="ParE-like toxin" evidence="1">
    <location>
        <begin position="19"/>
        <end position="83"/>
    </location>
</feature>
<evidence type="ECO:0000259" key="1">
    <source>
        <dbReference type="Pfam" id="PF24732"/>
    </source>
</evidence>
<accession>A0A7L5DPY8</accession>
<dbReference type="Proteomes" id="UP000501128">
    <property type="component" value="Chromosome"/>
</dbReference>
<dbReference type="Pfam" id="PF24732">
    <property type="entry name" value="ParE_like"/>
    <property type="match status" value="1"/>
</dbReference>
<sequence length="88" mass="10661">MNHRTTAKFWKRYHTLPESVQELADKNFNLLKGDSFHPSIHFKEISNRKSLWSARVGDSFRALAFREDDTFYWFWIGHHSEYDRLITQ</sequence>
<dbReference type="KEGG" id="srho:HH216_20270"/>
<evidence type="ECO:0000313" key="2">
    <source>
        <dbReference type="EMBL" id="QJD80499.1"/>
    </source>
</evidence>
<organism evidence="2 3">
    <name type="scientific">Spirosoma rhododendri</name>
    <dbReference type="NCBI Taxonomy" id="2728024"/>
    <lineage>
        <taxon>Bacteria</taxon>
        <taxon>Pseudomonadati</taxon>
        <taxon>Bacteroidota</taxon>
        <taxon>Cytophagia</taxon>
        <taxon>Cytophagales</taxon>
        <taxon>Cytophagaceae</taxon>
        <taxon>Spirosoma</taxon>
    </lineage>
</organism>
<dbReference type="InterPro" id="IPR035093">
    <property type="entry name" value="RelE/ParE_toxin_dom_sf"/>
</dbReference>
<dbReference type="SUPFAM" id="SSF143011">
    <property type="entry name" value="RelE-like"/>
    <property type="match status" value="1"/>
</dbReference>
<evidence type="ECO:0000313" key="3">
    <source>
        <dbReference type="Proteomes" id="UP000501128"/>
    </source>
</evidence>
<dbReference type="InterPro" id="IPR056925">
    <property type="entry name" value="ParE-like"/>
</dbReference>
<keyword evidence="3" id="KW-1185">Reference proteome</keyword>
<protein>
    <recommendedName>
        <fullName evidence="1">ParE-like toxin domain-containing protein</fullName>
    </recommendedName>
</protein>
<proteinExistence type="predicted"/>
<reference evidence="2 3" key="1">
    <citation type="submission" date="2020-04" db="EMBL/GenBank/DDBJ databases">
        <title>Genome sequencing of novel species.</title>
        <authorList>
            <person name="Heo J."/>
            <person name="Kim S.-J."/>
            <person name="Kim J.-S."/>
            <person name="Hong S.-B."/>
            <person name="Kwon S.-W."/>
        </authorList>
    </citation>
    <scope>NUCLEOTIDE SEQUENCE [LARGE SCALE GENOMIC DNA]</scope>
    <source>
        <strain evidence="2 3">CJU-R4</strain>
    </source>
</reference>
<name>A0A7L5DPY8_9BACT</name>